<evidence type="ECO:0008006" key="3">
    <source>
        <dbReference type="Google" id="ProtNLM"/>
    </source>
</evidence>
<dbReference type="OrthoDB" id="291953at2"/>
<gene>
    <name evidence="1" type="ORF">Pla8534_20890</name>
</gene>
<evidence type="ECO:0000313" key="1">
    <source>
        <dbReference type="EMBL" id="QDU94300.1"/>
    </source>
</evidence>
<dbReference type="SUPFAM" id="SSF52172">
    <property type="entry name" value="CheY-like"/>
    <property type="match status" value="1"/>
</dbReference>
<dbReference type="KEGG" id="lcre:Pla8534_20890"/>
<protein>
    <recommendedName>
        <fullName evidence="3">Response regulatory domain-containing protein</fullName>
    </recommendedName>
</protein>
<keyword evidence="2" id="KW-1185">Reference proteome</keyword>
<name>A0A518DR29_9BACT</name>
<reference evidence="1 2" key="1">
    <citation type="submission" date="2019-02" db="EMBL/GenBank/DDBJ databases">
        <title>Deep-cultivation of Planctomycetes and their phenomic and genomic characterization uncovers novel biology.</title>
        <authorList>
            <person name="Wiegand S."/>
            <person name="Jogler M."/>
            <person name="Boedeker C."/>
            <person name="Pinto D."/>
            <person name="Vollmers J."/>
            <person name="Rivas-Marin E."/>
            <person name="Kohn T."/>
            <person name="Peeters S.H."/>
            <person name="Heuer A."/>
            <person name="Rast P."/>
            <person name="Oberbeckmann S."/>
            <person name="Bunk B."/>
            <person name="Jeske O."/>
            <person name="Meyerdierks A."/>
            <person name="Storesund J.E."/>
            <person name="Kallscheuer N."/>
            <person name="Luecker S."/>
            <person name="Lage O.M."/>
            <person name="Pohl T."/>
            <person name="Merkel B.J."/>
            <person name="Hornburger P."/>
            <person name="Mueller R.-W."/>
            <person name="Bruemmer F."/>
            <person name="Labrenz M."/>
            <person name="Spormann A.M."/>
            <person name="Op den Camp H."/>
            <person name="Overmann J."/>
            <person name="Amann R."/>
            <person name="Jetten M.S.M."/>
            <person name="Mascher T."/>
            <person name="Medema M.H."/>
            <person name="Devos D.P."/>
            <person name="Kaster A.-K."/>
            <person name="Ovreas L."/>
            <person name="Rohde M."/>
            <person name="Galperin M.Y."/>
            <person name="Jogler C."/>
        </authorList>
    </citation>
    <scope>NUCLEOTIDE SEQUENCE [LARGE SCALE GENOMIC DNA]</scope>
    <source>
        <strain evidence="1 2">Pla85_3_4</strain>
    </source>
</reference>
<accession>A0A518DR29</accession>
<proteinExistence type="predicted"/>
<organism evidence="1 2">
    <name type="scientific">Lignipirellula cremea</name>
    <dbReference type="NCBI Taxonomy" id="2528010"/>
    <lineage>
        <taxon>Bacteria</taxon>
        <taxon>Pseudomonadati</taxon>
        <taxon>Planctomycetota</taxon>
        <taxon>Planctomycetia</taxon>
        <taxon>Pirellulales</taxon>
        <taxon>Pirellulaceae</taxon>
        <taxon>Lignipirellula</taxon>
    </lineage>
</organism>
<dbReference type="AlphaFoldDB" id="A0A518DR29"/>
<dbReference type="Proteomes" id="UP000317648">
    <property type="component" value="Chromosome"/>
</dbReference>
<sequence length="119" mass="12638">MNGYLLSADLMFTSSVKAAAEQAGLPLQVVGSTAKLLEKLGEEPRPMVVIDLAVPKLQVSEYIGQLKALATPPDVLLAYGAHVYPEALAAAQQAGCTQVFTRGQFNASMDEIFQHFASA</sequence>
<dbReference type="InterPro" id="IPR011006">
    <property type="entry name" value="CheY-like_superfamily"/>
</dbReference>
<dbReference type="EMBL" id="CP036433">
    <property type="protein sequence ID" value="QDU94300.1"/>
    <property type="molecule type" value="Genomic_DNA"/>
</dbReference>
<dbReference type="RefSeq" id="WP_145052480.1">
    <property type="nucleotide sequence ID" value="NZ_CP036433.1"/>
</dbReference>
<evidence type="ECO:0000313" key="2">
    <source>
        <dbReference type="Proteomes" id="UP000317648"/>
    </source>
</evidence>